<sequence>NGKLYWSVSRSEQFSGIDIDKLPNNPFKATLSGFGITLVKVDVFDKLEWPYWDNIRSPGAIERGEDLYFCRKAIDAGFDIWCDPKVKCNHIRMSGLLSITNEFLNSTKVKEARNG</sequence>
<gene>
    <name evidence="1" type="ORF">S01H4_20002</name>
</gene>
<accession>X0YWI2</accession>
<comment type="caution">
    <text evidence="1">The sequence shown here is derived from an EMBL/GenBank/DDBJ whole genome shotgun (WGS) entry which is preliminary data.</text>
</comment>
<proteinExistence type="predicted"/>
<evidence type="ECO:0000313" key="1">
    <source>
        <dbReference type="EMBL" id="GAG60555.1"/>
    </source>
</evidence>
<dbReference type="EMBL" id="BART01008962">
    <property type="protein sequence ID" value="GAG60555.1"/>
    <property type="molecule type" value="Genomic_DNA"/>
</dbReference>
<name>X0YWI2_9ZZZZ</name>
<dbReference type="AlphaFoldDB" id="X0YWI2"/>
<dbReference type="Gene3D" id="3.90.550.40">
    <property type="match status" value="1"/>
</dbReference>
<organism evidence="1">
    <name type="scientific">marine sediment metagenome</name>
    <dbReference type="NCBI Taxonomy" id="412755"/>
    <lineage>
        <taxon>unclassified sequences</taxon>
        <taxon>metagenomes</taxon>
        <taxon>ecological metagenomes</taxon>
    </lineage>
</organism>
<reference evidence="1" key="1">
    <citation type="journal article" date="2014" name="Front. Microbiol.">
        <title>High frequency of phylogenetically diverse reductive dehalogenase-homologous genes in deep subseafloor sedimentary metagenomes.</title>
        <authorList>
            <person name="Kawai M."/>
            <person name="Futagami T."/>
            <person name="Toyoda A."/>
            <person name="Takaki Y."/>
            <person name="Nishi S."/>
            <person name="Hori S."/>
            <person name="Arai W."/>
            <person name="Tsubouchi T."/>
            <person name="Morono Y."/>
            <person name="Uchiyama I."/>
            <person name="Ito T."/>
            <person name="Fujiyama A."/>
            <person name="Inagaki F."/>
            <person name="Takami H."/>
        </authorList>
    </citation>
    <scope>NUCLEOTIDE SEQUENCE</scope>
    <source>
        <strain evidence="1">Expedition CK06-06</strain>
    </source>
</reference>
<protein>
    <submittedName>
        <fullName evidence="1">Uncharacterized protein</fullName>
    </submittedName>
</protein>
<dbReference type="SUPFAM" id="SSF53448">
    <property type="entry name" value="Nucleotide-diphospho-sugar transferases"/>
    <property type="match status" value="1"/>
</dbReference>
<feature type="non-terminal residue" evidence="1">
    <location>
        <position position="1"/>
    </location>
</feature>
<dbReference type="InterPro" id="IPR029044">
    <property type="entry name" value="Nucleotide-diphossugar_trans"/>
</dbReference>